<dbReference type="Proteomes" id="UP001139336">
    <property type="component" value="Unassembled WGS sequence"/>
</dbReference>
<dbReference type="AlphaFoldDB" id="A0A9X1TYY0"/>
<comment type="catalytic activity">
    <reaction evidence="1 11">
        <text>[(1-&gt;4)-alpha-D-glucosyl](n) + phosphate = [(1-&gt;4)-alpha-D-glucosyl](n-1) + alpha-D-glucose 1-phosphate</text>
        <dbReference type="Rhea" id="RHEA:41732"/>
        <dbReference type="Rhea" id="RHEA-COMP:9584"/>
        <dbReference type="Rhea" id="RHEA-COMP:9586"/>
        <dbReference type="ChEBI" id="CHEBI:15444"/>
        <dbReference type="ChEBI" id="CHEBI:43474"/>
        <dbReference type="ChEBI" id="CHEBI:58601"/>
        <dbReference type="EC" id="2.4.1.1"/>
    </reaction>
</comment>
<comment type="function">
    <text evidence="11">Allosteric enzyme that catalyzes the rate-limiting step in glycogen catabolism, the phosphorolytic cleavage of glycogen to produce glucose-1-phosphate, and plays a central role in maintaining cellular and organismal glucose homeostasis.</text>
</comment>
<evidence type="ECO:0000256" key="2">
    <source>
        <dbReference type="ARBA" id="ARBA00001933"/>
    </source>
</evidence>
<dbReference type="InterPro" id="IPR035090">
    <property type="entry name" value="Pyridoxal_P_attach_site"/>
</dbReference>
<keyword evidence="14" id="KW-1185">Reference proteome</keyword>
<feature type="modified residue" description="N6-(pyridoxal phosphate)lysine" evidence="10">
    <location>
        <position position="637"/>
    </location>
</feature>
<dbReference type="GO" id="GO:0005737">
    <property type="term" value="C:cytoplasm"/>
    <property type="evidence" value="ECO:0007669"/>
    <property type="project" value="TreeGrafter"/>
</dbReference>
<dbReference type="EC" id="2.4.1.1" evidence="11"/>
<dbReference type="InterPro" id="IPR011833">
    <property type="entry name" value="Glycg_phsphrylas"/>
</dbReference>
<name>A0A9X1TYY0_9CORY</name>
<evidence type="ECO:0000256" key="7">
    <source>
        <dbReference type="ARBA" id="ARBA00022898"/>
    </source>
</evidence>
<keyword evidence="8 11" id="KW-0119">Carbohydrate metabolism</keyword>
<dbReference type="PANTHER" id="PTHR11468">
    <property type="entry name" value="GLYCOGEN PHOSPHORYLASE"/>
    <property type="match status" value="1"/>
</dbReference>
<dbReference type="PROSITE" id="PS00102">
    <property type="entry name" value="PHOSPHORYLASE"/>
    <property type="match status" value="1"/>
</dbReference>
<dbReference type="FunFam" id="3.40.50.2000:FF:000807">
    <property type="entry name" value="Alpha-glucan phosphorylase 2, cytosolic"/>
    <property type="match status" value="1"/>
</dbReference>
<dbReference type="Gene3D" id="3.40.50.2000">
    <property type="entry name" value="Glycogen Phosphorylase B"/>
    <property type="match status" value="2"/>
</dbReference>
<comment type="cofactor">
    <cofactor evidence="2 11">
        <name>pyridoxal 5'-phosphate</name>
        <dbReference type="ChEBI" id="CHEBI:597326"/>
    </cofactor>
</comment>
<dbReference type="CDD" id="cd04300">
    <property type="entry name" value="GT35_Glycogen_Phosphorylase"/>
    <property type="match status" value="1"/>
</dbReference>
<evidence type="ECO:0000256" key="5">
    <source>
        <dbReference type="ARBA" id="ARBA00022676"/>
    </source>
</evidence>
<sequence>MTDTASHPALSQTIGGHVRAAAGKSPESASARKFWFGLSDAVMENLADNWEATTKAYAATRQQHYFSAEFLMGRALLNNLTNLGLVDEAEKAVSELGHSLSDVLEAENDAALGNGGLGRLAACFLDSCATMDLPVTGYGLLYRYGLFRQSVENGFQVEQPDAWKEDGYPFVIRREDEQYTVTFDDMVCRAIPYDMPITGYGTDNVGTLRLWKAEPLHEFDYEAFNSQRFTDAIVERERVMDLCRVLYPNDTTYAGKVLRVRQQYFFTSASLQSMIANYIAHHGEDLRDFARYNCIQLNDTHPVLAIPELMRLLMDDHGLGWEEAWGIVSETFAYTNHTVLAEALEQWSTSIFQQLFGRVWEIVCEIDRRFREDMRSRGLDEERINYMSPVHDGNVHMAWIACYASFSINGVAALHTDIIRAETLREWNDIWPEKFNNKTNGVTPRRWLKMCNPRLAELLTRLSGDDAWVTDLDRLAELRHFAEDDAVMDELLAIKDANKKDFAAWIKDRQGDTLDHHSIYDVQIKRLHEYKRQLMNALYILDLYFRIKVDGENTIPPRTFIFGAKAAPGYVRAKAIIKLINAIAELVNNDPVVSRTLRVVFVENYNVSPAEHIIPAADVSEQISTAGKEASGTSNMKFMMNGALTLGTLDGANVEIVDAVGEENAYIFGARNEELPELRRTYRPRDAYETVPGLRRTLDALVDGHLDDGQSGMFHDLLGSLLDEGGWETPDVYYVLGDFASYRETRDRMAHDYVNDRRAWARKCWINICESGRFSSDRTIADYAREVWHLDATPIR</sequence>
<feature type="compositionally biased region" description="Polar residues" evidence="12">
    <location>
        <begin position="1"/>
        <end position="14"/>
    </location>
</feature>
<protein>
    <recommendedName>
        <fullName evidence="11">Alpha-1,4 glucan phosphorylase</fullName>
        <ecNumber evidence="11">2.4.1.1</ecNumber>
    </recommendedName>
</protein>
<dbReference type="GO" id="GO:0030170">
    <property type="term" value="F:pyridoxal phosphate binding"/>
    <property type="evidence" value="ECO:0007669"/>
    <property type="project" value="InterPro"/>
</dbReference>
<evidence type="ECO:0000256" key="8">
    <source>
        <dbReference type="ARBA" id="ARBA00023277"/>
    </source>
</evidence>
<dbReference type="NCBIfam" id="TIGR02093">
    <property type="entry name" value="P_ylase"/>
    <property type="match status" value="1"/>
</dbReference>
<dbReference type="GO" id="GO:0005980">
    <property type="term" value="P:glycogen catabolic process"/>
    <property type="evidence" value="ECO:0007669"/>
    <property type="project" value="TreeGrafter"/>
</dbReference>
<dbReference type="PANTHER" id="PTHR11468:SF3">
    <property type="entry name" value="GLYCOGEN PHOSPHORYLASE, LIVER FORM"/>
    <property type="match status" value="1"/>
</dbReference>
<keyword evidence="5 11" id="KW-0328">Glycosyltransferase</keyword>
<evidence type="ECO:0000256" key="4">
    <source>
        <dbReference type="ARBA" id="ARBA00022533"/>
    </source>
</evidence>
<keyword evidence="4" id="KW-0021">Allosteric enzyme</keyword>
<dbReference type="Pfam" id="PF00343">
    <property type="entry name" value="Phosphorylase"/>
    <property type="match status" value="1"/>
</dbReference>
<evidence type="ECO:0000256" key="9">
    <source>
        <dbReference type="ARBA" id="ARBA00025174"/>
    </source>
</evidence>
<evidence type="ECO:0000256" key="10">
    <source>
        <dbReference type="PIRSR" id="PIRSR000460-1"/>
    </source>
</evidence>
<evidence type="ECO:0000256" key="12">
    <source>
        <dbReference type="SAM" id="MobiDB-lite"/>
    </source>
</evidence>
<reference evidence="13" key="1">
    <citation type="submission" date="2022-01" db="EMBL/GenBank/DDBJ databases">
        <title>Corynebacterium sp. nov isolated from isolated from the feces of the greater white-fronted geese (Anser albifrons) at Poyang Lake, PR China.</title>
        <authorList>
            <person name="Liu Q."/>
        </authorList>
    </citation>
    <scope>NUCLEOTIDE SEQUENCE</scope>
    <source>
        <strain evidence="13">JCM 32435</strain>
    </source>
</reference>
<accession>A0A9X1TYY0</accession>
<evidence type="ECO:0000313" key="14">
    <source>
        <dbReference type="Proteomes" id="UP001139336"/>
    </source>
</evidence>
<evidence type="ECO:0000256" key="6">
    <source>
        <dbReference type="ARBA" id="ARBA00022679"/>
    </source>
</evidence>
<dbReference type="EMBL" id="JAKGSI010000002">
    <property type="protein sequence ID" value="MCF4006336.1"/>
    <property type="molecule type" value="Genomic_DNA"/>
</dbReference>
<evidence type="ECO:0000256" key="3">
    <source>
        <dbReference type="ARBA" id="ARBA00006047"/>
    </source>
</evidence>
<comment type="similarity">
    <text evidence="3 11">Belongs to the glycogen phosphorylase family.</text>
</comment>
<comment type="function">
    <text evidence="9">Phosphorylase is an important allosteric enzyme in carbohydrate metabolism. Enzymes from different sources differ in their regulatory mechanisms and in their natural substrates. However, all known phosphorylases share catalytic and structural properties.</text>
</comment>
<keyword evidence="6 11" id="KW-0808">Transferase</keyword>
<dbReference type="FunFam" id="3.40.50.2000:FF:000003">
    <property type="entry name" value="Alpha-1,4 glucan phosphorylase"/>
    <property type="match status" value="1"/>
</dbReference>
<dbReference type="SUPFAM" id="SSF53756">
    <property type="entry name" value="UDP-Glycosyltransferase/glycogen phosphorylase"/>
    <property type="match status" value="1"/>
</dbReference>
<proteinExistence type="inferred from homology"/>
<keyword evidence="7 10" id="KW-0663">Pyridoxal phosphate</keyword>
<dbReference type="InterPro" id="IPR000811">
    <property type="entry name" value="Glyco_trans_35"/>
</dbReference>
<dbReference type="RefSeq" id="WP_236118145.1">
    <property type="nucleotide sequence ID" value="NZ_JAKGSI010000002.1"/>
</dbReference>
<feature type="region of interest" description="Disordered" evidence="12">
    <location>
        <begin position="1"/>
        <end position="22"/>
    </location>
</feature>
<organism evidence="13 14">
    <name type="scientific">Corynebacterium uropygiale</name>
    <dbReference type="NCBI Taxonomy" id="1775911"/>
    <lineage>
        <taxon>Bacteria</taxon>
        <taxon>Bacillati</taxon>
        <taxon>Actinomycetota</taxon>
        <taxon>Actinomycetes</taxon>
        <taxon>Mycobacteriales</taxon>
        <taxon>Corynebacteriaceae</taxon>
        <taxon>Corynebacterium</taxon>
    </lineage>
</organism>
<evidence type="ECO:0000256" key="1">
    <source>
        <dbReference type="ARBA" id="ARBA00001275"/>
    </source>
</evidence>
<evidence type="ECO:0000313" key="13">
    <source>
        <dbReference type="EMBL" id="MCF4006336.1"/>
    </source>
</evidence>
<comment type="caution">
    <text evidence="13">The sequence shown here is derived from an EMBL/GenBank/DDBJ whole genome shotgun (WGS) entry which is preliminary data.</text>
</comment>
<dbReference type="GO" id="GO:0008184">
    <property type="term" value="F:glycogen phosphorylase activity"/>
    <property type="evidence" value="ECO:0007669"/>
    <property type="project" value="InterPro"/>
</dbReference>
<dbReference type="PIRSF" id="PIRSF000460">
    <property type="entry name" value="Pprylas_GlgP"/>
    <property type="match status" value="1"/>
</dbReference>
<gene>
    <name evidence="13" type="ORF">L1O03_03965</name>
</gene>
<evidence type="ECO:0000256" key="11">
    <source>
        <dbReference type="RuleBase" id="RU000587"/>
    </source>
</evidence>